<keyword evidence="2" id="KW-1185">Reference proteome</keyword>
<dbReference type="Proteomes" id="UP000076532">
    <property type="component" value="Unassembled WGS sequence"/>
</dbReference>
<gene>
    <name evidence="1" type="ORF">FIBSPDRAFT_1042723</name>
</gene>
<dbReference type="STRING" id="436010.A0A166M202"/>
<dbReference type="AlphaFoldDB" id="A0A166M202"/>
<sequence length="242" mass="26273">MFPVRKAYVPIAGQSRSGRTTFLNFEINEARPSWQWAPNFKGILAFSAIKRGISDETELTHAPTAPKDGEAIARTLGIGCARCTGRLSEGCLAFSKRSLLHLLLTVAREPGQSIRTCRTNVQNILLATANVLQIICLNRDFKVFDSTLAMLLSYDVHAATGSPGASHSAFELYSTLYKSWALCLFFLSALALASGVVLIYEKPEPALASATVRPRGTGREATASDAHALVHEEVRYTKGEEG</sequence>
<evidence type="ECO:0000313" key="1">
    <source>
        <dbReference type="EMBL" id="KZP23554.1"/>
    </source>
</evidence>
<evidence type="ECO:0000313" key="2">
    <source>
        <dbReference type="Proteomes" id="UP000076532"/>
    </source>
</evidence>
<name>A0A166M202_9AGAM</name>
<dbReference type="EMBL" id="KV417531">
    <property type="protein sequence ID" value="KZP23554.1"/>
    <property type="molecule type" value="Genomic_DNA"/>
</dbReference>
<proteinExistence type="predicted"/>
<organism evidence="1 2">
    <name type="scientific">Athelia psychrophila</name>
    <dbReference type="NCBI Taxonomy" id="1759441"/>
    <lineage>
        <taxon>Eukaryota</taxon>
        <taxon>Fungi</taxon>
        <taxon>Dikarya</taxon>
        <taxon>Basidiomycota</taxon>
        <taxon>Agaricomycotina</taxon>
        <taxon>Agaricomycetes</taxon>
        <taxon>Agaricomycetidae</taxon>
        <taxon>Atheliales</taxon>
        <taxon>Atheliaceae</taxon>
        <taxon>Athelia</taxon>
    </lineage>
</organism>
<accession>A0A166M202</accession>
<reference evidence="1 2" key="1">
    <citation type="journal article" date="2016" name="Mol. Biol. Evol.">
        <title>Comparative Genomics of Early-Diverging Mushroom-Forming Fungi Provides Insights into the Origins of Lignocellulose Decay Capabilities.</title>
        <authorList>
            <person name="Nagy L.G."/>
            <person name="Riley R."/>
            <person name="Tritt A."/>
            <person name="Adam C."/>
            <person name="Daum C."/>
            <person name="Floudas D."/>
            <person name="Sun H."/>
            <person name="Yadav J.S."/>
            <person name="Pangilinan J."/>
            <person name="Larsson K.H."/>
            <person name="Matsuura K."/>
            <person name="Barry K."/>
            <person name="Labutti K."/>
            <person name="Kuo R."/>
            <person name="Ohm R.A."/>
            <person name="Bhattacharya S.S."/>
            <person name="Shirouzu T."/>
            <person name="Yoshinaga Y."/>
            <person name="Martin F.M."/>
            <person name="Grigoriev I.V."/>
            <person name="Hibbett D.S."/>
        </authorList>
    </citation>
    <scope>NUCLEOTIDE SEQUENCE [LARGE SCALE GENOMIC DNA]</scope>
    <source>
        <strain evidence="1 2">CBS 109695</strain>
    </source>
</reference>
<protein>
    <submittedName>
        <fullName evidence="1">Uncharacterized protein</fullName>
    </submittedName>
</protein>